<keyword evidence="2" id="KW-0813">Transport</keyword>
<dbReference type="RefSeq" id="WP_152972574.1">
    <property type="nucleotide sequence ID" value="NZ_JAADZU010000001.1"/>
</dbReference>
<gene>
    <name evidence="2" type="ORF">GYA93_00350</name>
</gene>
<keyword evidence="1" id="KW-0472">Membrane</keyword>
<feature type="transmembrane region" description="Helical" evidence="1">
    <location>
        <begin position="7"/>
        <end position="29"/>
    </location>
</feature>
<name>A0A7K3LIE6_9ACTN</name>
<evidence type="ECO:0000313" key="2">
    <source>
        <dbReference type="EMBL" id="NDK88038.1"/>
    </source>
</evidence>
<proteinExistence type="predicted"/>
<dbReference type="Proteomes" id="UP000466307">
    <property type="component" value="Unassembled WGS sequence"/>
</dbReference>
<dbReference type="EMBL" id="JAADZU010000001">
    <property type="protein sequence ID" value="NDK88038.1"/>
    <property type="molecule type" value="Genomic_DNA"/>
</dbReference>
<accession>A0A7K3LIE6</accession>
<evidence type="ECO:0000313" key="3">
    <source>
        <dbReference type="Proteomes" id="UP000466307"/>
    </source>
</evidence>
<protein>
    <submittedName>
        <fullName evidence="2">Facilitated glucose transporter</fullName>
    </submittedName>
</protein>
<keyword evidence="1" id="KW-0812">Transmembrane</keyword>
<dbReference type="AlphaFoldDB" id="A0A7K3LIE6"/>
<organism evidence="2 3">
    <name type="scientific">Gordonia desulfuricans</name>
    <dbReference type="NCBI Taxonomy" id="89051"/>
    <lineage>
        <taxon>Bacteria</taxon>
        <taxon>Bacillati</taxon>
        <taxon>Actinomycetota</taxon>
        <taxon>Actinomycetes</taxon>
        <taxon>Mycobacteriales</taxon>
        <taxon>Gordoniaceae</taxon>
        <taxon>Gordonia</taxon>
    </lineage>
</organism>
<keyword evidence="3" id="KW-1185">Reference proteome</keyword>
<keyword evidence="2" id="KW-0762">Sugar transport</keyword>
<reference evidence="2 3" key="1">
    <citation type="submission" date="2020-01" db="EMBL/GenBank/DDBJ databases">
        <title>Investigation of new actinobacteria for the biodesulphurisation of diesel fuel.</title>
        <authorList>
            <person name="Athi Narayanan S.M."/>
        </authorList>
    </citation>
    <scope>NUCLEOTIDE SEQUENCE [LARGE SCALE GENOMIC DNA]</scope>
    <source>
        <strain evidence="2 3">213E</strain>
    </source>
</reference>
<evidence type="ECO:0000256" key="1">
    <source>
        <dbReference type="SAM" id="Phobius"/>
    </source>
</evidence>
<feature type="transmembrane region" description="Helical" evidence="1">
    <location>
        <begin position="67"/>
        <end position="88"/>
    </location>
</feature>
<comment type="caution">
    <text evidence="2">The sequence shown here is derived from an EMBL/GenBank/DDBJ whole genome shotgun (WGS) entry which is preliminary data.</text>
</comment>
<sequence length="122" mass="12730">MYPADRILLAFLVLDGAVVGLLSVGFAYLRFWDQPVPFVALAAGLVNAGLLWLAARSTDSPLRFGPLVAWAAVLLVASFPGPGTNAALSIDGTTAIATLFLVLLGLGIPMALVWSGRLPQPD</sequence>
<feature type="transmembrane region" description="Helical" evidence="1">
    <location>
        <begin position="35"/>
        <end position="55"/>
    </location>
</feature>
<feature type="transmembrane region" description="Helical" evidence="1">
    <location>
        <begin position="94"/>
        <end position="114"/>
    </location>
</feature>
<keyword evidence="1" id="KW-1133">Transmembrane helix</keyword>